<dbReference type="EMBL" id="BAAAZX010000053">
    <property type="protein sequence ID" value="GAA4031310.1"/>
    <property type="molecule type" value="Genomic_DNA"/>
</dbReference>
<comment type="caution">
    <text evidence="2">The sequence shown here is derived from an EMBL/GenBank/DDBJ whole genome shotgun (WGS) entry which is preliminary data.</text>
</comment>
<accession>A0ABP7TU42</accession>
<name>A0ABP7TU42_9ACTN</name>
<organism evidence="2 3">
    <name type="scientific">Streptomyces plumbiresistens</name>
    <dbReference type="NCBI Taxonomy" id="511811"/>
    <lineage>
        <taxon>Bacteria</taxon>
        <taxon>Bacillati</taxon>
        <taxon>Actinomycetota</taxon>
        <taxon>Actinomycetes</taxon>
        <taxon>Kitasatosporales</taxon>
        <taxon>Streptomycetaceae</taxon>
        <taxon>Streptomyces</taxon>
    </lineage>
</organism>
<proteinExistence type="predicted"/>
<feature type="compositionally biased region" description="Polar residues" evidence="1">
    <location>
        <begin position="416"/>
        <end position="427"/>
    </location>
</feature>
<evidence type="ECO:0000313" key="3">
    <source>
        <dbReference type="Proteomes" id="UP001500456"/>
    </source>
</evidence>
<dbReference type="Proteomes" id="UP001500456">
    <property type="component" value="Unassembled WGS sequence"/>
</dbReference>
<sequence length="427" mass="46748">MSVFRPQQHDQPPRFLTEPTALIAEVVLAIEPELSPAGKQHRLPNLDGDQRICAYCQMKQAAAASPCVICGRAAHVASHDHLGRPRCALHPDTGNQDPVDVVCDHAAAVDLGLARDEVAAAVRATCQMPAHQRQLALALEDNPRLLTGEGAHGPHKLILLIEDLLARGARNTVLPDCPFCGTDRKLRHGLDGQRTCRACYEKFRLLPCSRCGRTKPFATRTVDDQPLCHPCTRADPINHEPCTSCGRTVNIVRRDGDQRLCGRCFRPPTAVCADCGRTRLCYFAQSEAPRCEACSNRLRPPQTCSRCGNERSVKARLPDGGPLCHSCIRVPVPCHICGRSKPLTGRGPKRGSALPCLLRQAPHRQTRLCPMWCPRTALSPRALQLVRFRPAVDRPARRARRHRPAGPGTGVPMLTPGQSPLSSLLFA</sequence>
<feature type="region of interest" description="Disordered" evidence="1">
    <location>
        <begin position="393"/>
        <end position="427"/>
    </location>
</feature>
<evidence type="ECO:0000256" key="1">
    <source>
        <dbReference type="SAM" id="MobiDB-lite"/>
    </source>
</evidence>
<evidence type="ECO:0000313" key="2">
    <source>
        <dbReference type="EMBL" id="GAA4031310.1"/>
    </source>
</evidence>
<gene>
    <name evidence="2" type="ORF">GCM10022232_91580</name>
</gene>
<protein>
    <submittedName>
        <fullName evidence="2">Uncharacterized protein</fullName>
    </submittedName>
</protein>
<reference evidence="3" key="1">
    <citation type="journal article" date="2019" name="Int. J. Syst. Evol. Microbiol.">
        <title>The Global Catalogue of Microorganisms (GCM) 10K type strain sequencing project: providing services to taxonomists for standard genome sequencing and annotation.</title>
        <authorList>
            <consortium name="The Broad Institute Genomics Platform"/>
            <consortium name="The Broad Institute Genome Sequencing Center for Infectious Disease"/>
            <person name="Wu L."/>
            <person name="Ma J."/>
        </authorList>
    </citation>
    <scope>NUCLEOTIDE SEQUENCE [LARGE SCALE GENOMIC DNA]</scope>
    <source>
        <strain evidence="3">JCM 16924</strain>
    </source>
</reference>
<keyword evidence="3" id="KW-1185">Reference proteome</keyword>